<dbReference type="EMBL" id="CABFNH010000026">
    <property type="protein sequence ID" value="VTZ92010.1"/>
    <property type="molecule type" value="Genomic_DNA"/>
</dbReference>
<dbReference type="RefSeq" id="WP_143113298.1">
    <property type="nucleotide sequence ID" value="NZ_CABFNH010000026.1"/>
</dbReference>
<name>A0A508YQK4_LIMMU</name>
<reference evidence="1 2" key="1">
    <citation type="submission" date="2019-06" db="EMBL/GenBank/DDBJ databases">
        <authorList>
            <person name="Rodrigo-Torres L."/>
            <person name="Arahal R. D."/>
            <person name="Lucena T."/>
        </authorList>
    </citation>
    <scope>NUCLEOTIDE SEQUENCE [LARGE SCALE GENOMIC DNA]</scope>
    <source>
        <strain evidence="1 2">INIA P508</strain>
    </source>
</reference>
<organism evidence="1 2">
    <name type="scientific">Limosilactobacillus mucosae</name>
    <name type="common">Lactobacillus mucosae</name>
    <dbReference type="NCBI Taxonomy" id="97478"/>
    <lineage>
        <taxon>Bacteria</taxon>
        <taxon>Bacillati</taxon>
        <taxon>Bacillota</taxon>
        <taxon>Bacilli</taxon>
        <taxon>Lactobacillales</taxon>
        <taxon>Lactobacillaceae</taxon>
        <taxon>Limosilactobacillus</taxon>
    </lineage>
</organism>
<dbReference type="Proteomes" id="UP000365705">
    <property type="component" value="Unassembled WGS sequence"/>
</dbReference>
<accession>A0A508YQK4</accession>
<evidence type="ECO:0000313" key="2">
    <source>
        <dbReference type="Proteomes" id="UP000365705"/>
    </source>
</evidence>
<sequence length="379" mass="43386">MSFALLYRSLSRTRWYWSVSQNFTQKSERQFTWESAADLAADYPKLRSRYPTLFAKKRAEAFWIYDLAHDDATRLSLDADDSADMPADDAPQAETKNDKIIAVDSPTAVDSMALQTSTSKQQGNDPKTPEHFALMVDGKNNASCYYSRTLKKFVVKVNEHASVWDRRDSAIDVGKELAINDSFWLGHAEYDRATLRLVRVEDGERIWPQLAGDGLPMLEPELIDRFRQKISAHLDDDGPAASTMSLAKAARHEVETIDFERFNLKKILETIDYLIDALRLKATAERQLKVFDQSILQDYLHVIELTELDQIDAQRLVASLQTNRRARRQIKDLKIILSALAKSFDVQQFLNILLSEPSLGSQYYFRDQATATQIKEMIH</sequence>
<gene>
    <name evidence="1" type="ORF">LMUP508_01609</name>
</gene>
<protein>
    <submittedName>
        <fullName evidence="1">Uncharacterized protein</fullName>
    </submittedName>
</protein>
<proteinExistence type="predicted"/>
<dbReference type="AlphaFoldDB" id="A0A508YQK4"/>
<evidence type="ECO:0000313" key="1">
    <source>
        <dbReference type="EMBL" id="VTZ92010.1"/>
    </source>
</evidence>